<dbReference type="RefSeq" id="XP_003058093.1">
    <property type="nucleotide sequence ID" value="XM_003058047.1"/>
</dbReference>
<sequence>MVKFTVEATLAMNAAMYLEDKDTVAYKTFHADKLGQLESEIMSHEVVNGVVKVVVRTVPGIQLPRVLKPVLRGKDVEFTDTRAYPLAAKGKFPFQQSFHTVNNITDRAQVKGVITIDRARRAAGGSDATTLRVEGECVVRMGVGISGKVEKIIVDSIRRGYLKLPGIIEEWAAVRHLHLGVREGARSLSRGPVPTAPRAISRTSSADSFKSATSAELSEFGSASSQSALAGGPQGGSGAGGSAGFVPALPLPPATPPEPPRGPSFARGANEGGEAIPLRGSMGAGAGSFADAATPLSTRPGGGVGSSNQSLSELDEDGATYERYHGFASLDLLRAGYDGRSPQTFPLSPEGPAERGLGKFGRALFCGGGGGGGDASTGGAVRLGDNDIDSADGDGVARPRVVKRRGATKRSTRRRGFFRKLFACCCRPGTPLLSDGESDLPSEGTGYSSAEDEDEGWTDPDRDSMRTPLSPHRSRSRIGG</sequence>
<dbReference type="eggNOG" id="ENOG502SABR">
    <property type="taxonomic scope" value="Eukaryota"/>
</dbReference>
<reference evidence="2 3" key="1">
    <citation type="journal article" date="2009" name="Science">
        <title>Green evolution and dynamic adaptations revealed by genomes of the marine picoeukaryotes Micromonas.</title>
        <authorList>
            <person name="Worden A.Z."/>
            <person name="Lee J.H."/>
            <person name="Mock T."/>
            <person name="Rouze P."/>
            <person name="Simmons M.P."/>
            <person name="Aerts A.L."/>
            <person name="Allen A.E."/>
            <person name="Cuvelier M.L."/>
            <person name="Derelle E."/>
            <person name="Everett M.V."/>
            <person name="Foulon E."/>
            <person name="Grimwood J."/>
            <person name="Gundlach H."/>
            <person name="Henrissat B."/>
            <person name="Napoli C."/>
            <person name="McDonald S.M."/>
            <person name="Parker M.S."/>
            <person name="Rombauts S."/>
            <person name="Salamov A."/>
            <person name="Von Dassow P."/>
            <person name="Badger J.H."/>
            <person name="Coutinho P.M."/>
            <person name="Demir E."/>
            <person name="Dubchak I."/>
            <person name="Gentemann C."/>
            <person name="Eikrem W."/>
            <person name="Gready J.E."/>
            <person name="John U."/>
            <person name="Lanier W."/>
            <person name="Lindquist E.A."/>
            <person name="Lucas S."/>
            <person name="Mayer K.F."/>
            <person name="Moreau H."/>
            <person name="Not F."/>
            <person name="Otillar R."/>
            <person name="Panaud O."/>
            <person name="Pangilinan J."/>
            <person name="Paulsen I."/>
            <person name="Piegu B."/>
            <person name="Poliakov A."/>
            <person name="Robbens S."/>
            <person name="Schmutz J."/>
            <person name="Toulza E."/>
            <person name="Wyss T."/>
            <person name="Zelensky A."/>
            <person name="Zhou K."/>
            <person name="Armbrust E.V."/>
            <person name="Bhattacharya D."/>
            <person name="Goodenough U.W."/>
            <person name="Van de Peer Y."/>
            <person name="Grigoriev I.V."/>
        </authorList>
    </citation>
    <scope>NUCLEOTIDE SEQUENCE [LARGE SCALE GENOMIC DNA]</scope>
    <source>
        <strain evidence="2 3">CCMP1545</strain>
    </source>
</reference>
<dbReference type="InterPro" id="IPR019639">
    <property type="entry name" value="DUF2505"/>
</dbReference>
<feature type="compositionally biased region" description="Gly residues" evidence="1">
    <location>
        <begin position="232"/>
        <end position="243"/>
    </location>
</feature>
<gene>
    <name evidence="2" type="ORF">MICPUCDRAFT_47025</name>
</gene>
<evidence type="ECO:0000313" key="2">
    <source>
        <dbReference type="EMBL" id="EEH58044.1"/>
    </source>
</evidence>
<dbReference type="Proteomes" id="UP000001876">
    <property type="component" value="Unassembled WGS sequence"/>
</dbReference>
<proteinExistence type="predicted"/>
<feature type="region of interest" description="Disordered" evidence="1">
    <location>
        <begin position="185"/>
        <end position="208"/>
    </location>
</feature>
<dbReference type="KEGG" id="mpp:MICPUCDRAFT_47025"/>
<dbReference type="OMA" id="ESEIMSH"/>
<organism evidence="3">
    <name type="scientific">Micromonas pusilla (strain CCMP1545)</name>
    <name type="common">Picoplanktonic green alga</name>
    <dbReference type="NCBI Taxonomy" id="564608"/>
    <lineage>
        <taxon>Eukaryota</taxon>
        <taxon>Viridiplantae</taxon>
        <taxon>Chlorophyta</taxon>
        <taxon>Mamiellophyceae</taxon>
        <taxon>Mamiellales</taxon>
        <taxon>Mamiellaceae</taxon>
        <taxon>Micromonas</taxon>
    </lineage>
</organism>
<evidence type="ECO:0000313" key="3">
    <source>
        <dbReference type="Proteomes" id="UP000001876"/>
    </source>
</evidence>
<evidence type="ECO:0000256" key="1">
    <source>
        <dbReference type="SAM" id="MobiDB-lite"/>
    </source>
</evidence>
<dbReference type="GeneID" id="9683531"/>
<feature type="compositionally biased region" description="Pro residues" evidence="1">
    <location>
        <begin position="249"/>
        <end position="262"/>
    </location>
</feature>
<feature type="region of interest" description="Disordered" evidence="1">
    <location>
        <begin position="225"/>
        <end position="312"/>
    </location>
</feature>
<dbReference type="AlphaFoldDB" id="C1MQA4"/>
<protein>
    <submittedName>
        <fullName evidence="2">Predicted protein</fullName>
    </submittedName>
</protein>
<accession>C1MQA4</accession>
<dbReference type="STRING" id="564608.C1MQA4"/>
<dbReference type="Pfam" id="PF10698">
    <property type="entry name" value="DUF2505"/>
    <property type="match status" value="1"/>
</dbReference>
<dbReference type="OrthoDB" id="498761at2759"/>
<dbReference type="EMBL" id="GG663738">
    <property type="protein sequence ID" value="EEH58044.1"/>
    <property type="molecule type" value="Genomic_DNA"/>
</dbReference>
<keyword evidence="3" id="KW-1185">Reference proteome</keyword>
<feature type="region of interest" description="Disordered" evidence="1">
    <location>
        <begin position="433"/>
        <end position="480"/>
    </location>
</feature>
<name>C1MQA4_MICPC</name>